<dbReference type="PANTHER" id="PTHR34216:SF3">
    <property type="entry name" value="POLY-BETA-1,6-N-ACETYL-D-GLUCOSAMINE N-DEACETYLASE"/>
    <property type="match status" value="1"/>
</dbReference>
<evidence type="ECO:0000313" key="4">
    <source>
        <dbReference type="Proteomes" id="UP000576225"/>
    </source>
</evidence>
<accession>A0A848AVJ4</accession>
<dbReference type="InterPro" id="IPR051398">
    <property type="entry name" value="Polysacch_Deacetylase"/>
</dbReference>
<dbReference type="CDD" id="cd10918">
    <property type="entry name" value="CE4_NodB_like_5s_6s"/>
    <property type="match status" value="1"/>
</dbReference>
<comment type="caution">
    <text evidence="3">The sequence shown here is derived from an EMBL/GenBank/DDBJ whole genome shotgun (WGS) entry which is preliminary data.</text>
</comment>
<dbReference type="SUPFAM" id="SSF88713">
    <property type="entry name" value="Glycoside hydrolase/deacetylase"/>
    <property type="match status" value="1"/>
</dbReference>
<evidence type="ECO:0000313" key="3">
    <source>
        <dbReference type="EMBL" id="NMD86323.1"/>
    </source>
</evidence>
<dbReference type="GO" id="GO:0005975">
    <property type="term" value="P:carbohydrate metabolic process"/>
    <property type="evidence" value="ECO:0007669"/>
    <property type="project" value="InterPro"/>
</dbReference>
<dbReference type="Gene3D" id="3.20.20.370">
    <property type="entry name" value="Glycoside hydrolase/deacetylase"/>
    <property type="match status" value="2"/>
</dbReference>
<reference evidence="3 4" key="1">
    <citation type="submission" date="2020-04" db="EMBL/GenBank/DDBJ databases">
        <authorList>
            <person name="Hitch T.C.A."/>
            <person name="Wylensek D."/>
            <person name="Clavel T."/>
        </authorList>
    </citation>
    <scope>NUCLEOTIDE SEQUENCE [LARGE SCALE GENOMIC DNA]</scope>
    <source>
        <strain evidence="3 4">COR2-253-APC-1A</strain>
    </source>
</reference>
<sequence length="220" mass="24610">MFGKTVILTFDDAVSNHAQFVAPLLRELGFSATFFICEFPPDFATDKRQYMTWEQIRQLHELGFELGNHTLNHTGVTGMTETAFAAEFDALERKLIENGIPRSRSFAYPGGPGSAHVHAALRARDVRFARIVEERPWRPAVDDSYMIPAYAVHGDGEAFHRALAAGCSDAVPVLVYHGIPDYAHPWVDTAPEKFAEEMRFLASEGYRALSFSDFADSAFF</sequence>
<dbReference type="AlphaFoldDB" id="A0A848AVJ4"/>
<name>A0A848AVJ4_9BACT</name>
<evidence type="ECO:0000256" key="1">
    <source>
        <dbReference type="ARBA" id="ARBA00004613"/>
    </source>
</evidence>
<dbReference type="EMBL" id="JABAEW010000010">
    <property type="protein sequence ID" value="NMD86323.1"/>
    <property type="molecule type" value="Genomic_DNA"/>
</dbReference>
<comment type="subcellular location">
    <subcellularLocation>
        <location evidence="1">Secreted</location>
    </subcellularLocation>
</comment>
<gene>
    <name evidence="3" type="ORF">HF882_06965</name>
</gene>
<proteinExistence type="predicted"/>
<keyword evidence="2" id="KW-0732">Signal</keyword>
<dbReference type="Proteomes" id="UP000576225">
    <property type="component" value="Unassembled WGS sequence"/>
</dbReference>
<dbReference type="RefSeq" id="WP_168962110.1">
    <property type="nucleotide sequence ID" value="NZ_CALXNT010000012.1"/>
</dbReference>
<dbReference type="Pfam" id="PF01522">
    <property type="entry name" value="Polysacc_deac_1"/>
    <property type="match status" value="1"/>
</dbReference>
<evidence type="ECO:0000256" key="2">
    <source>
        <dbReference type="ARBA" id="ARBA00022729"/>
    </source>
</evidence>
<dbReference type="GO" id="GO:0016810">
    <property type="term" value="F:hydrolase activity, acting on carbon-nitrogen (but not peptide) bonds"/>
    <property type="evidence" value="ECO:0007669"/>
    <property type="project" value="InterPro"/>
</dbReference>
<organism evidence="3 4">
    <name type="scientific">Victivallis vadensis</name>
    <dbReference type="NCBI Taxonomy" id="172901"/>
    <lineage>
        <taxon>Bacteria</taxon>
        <taxon>Pseudomonadati</taxon>
        <taxon>Lentisphaerota</taxon>
        <taxon>Lentisphaeria</taxon>
        <taxon>Victivallales</taxon>
        <taxon>Victivallaceae</taxon>
        <taxon>Victivallis</taxon>
    </lineage>
</organism>
<protein>
    <submittedName>
        <fullName evidence="3">Polysaccharide deacetylase family protein</fullName>
    </submittedName>
</protein>
<dbReference type="InterPro" id="IPR002509">
    <property type="entry name" value="NODB_dom"/>
</dbReference>
<dbReference type="InterPro" id="IPR011330">
    <property type="entry name" value="Glyco_hydro/deAcase_b/a-brl"/>
</dbReference>
<dbReference type="PANTHER" id="PTHR34216">
    <property type="match status" value="1"/>
</dbReference>
<dbReference type="GO" id="GO:0005576">
    <property type="term" value="C:extracellular region"/>
    <property type="evidence" value="ECO:0007669"/>
    <property type="project" value="UniProtKB-SubCell"/>
</dbReference>
<dbReference type="PROSITE" id="PS51677">
    <property type="entry name" value="NODB"/>
    <property type="match status" value="1"/>
</dbReference>